<sequence>MENADDEAAATAAADIVRRDRGQTFPVLPVTAYSTPSRQPRLKLRNNLTERELEEAHAAVQRLGHELHTFTITTTDVEDWKTAEGYLSALTPTLYSTLLPFAQHQRPPPPCPSQPAIRKARRRAGCIRSAMRRTSLRKKFRTHEKACMQQIFAGAKADPEHAGGPAAPTRCPIPKSTVHEYFQGVNTPQHQFNFDDEAGEPFRQLLVALPPASAAMDALTSVIVADEV</sequence>
<dbReference type="EMBL" id="JH159154">
    <property type="protein sequence ID" value="EGZ18739.1"/>
    <property type="molecule type" value="Genomic_DNA"/>
</dbReference>
<accession>G4ZIA2</accession>
<proteinExistence type="predicted"/>
<organism evidence="1 2">
    <name type="scientific">Phytophthora sojae (strain P6497)</name>
    <name type="common">Soybean stem and root rot agent</name>
    <name type="synonym">Phytophthora megasperma f. sp. glycines</name>
    <dbReference type="NCBI Taxonomy" id="1094619"/>
    <lineage>
        <taxon>Eukaryota</taxon>
        <taxon>Sar</taxon>
        <taxon>Stramenopiles</taxon>
        <taxon>Oomycota</taxon>
        <taxon>Peronosporomycetes</taxon>
        <taxon>Peronosporales</taxon>
        <taxon>Peronosporaceae</taxon>
        <taxon>Phytophthora</taxon>
    </lineage>
</organism>
<reference evidence="1 2" key="1">
    <citation type="journal article" date="2006" name="Science">
        <title>Phytophthora genome sequences uncover evolutionary origins and mechanisms of pathogenesis.</title>
        <authorList>
            <person name="Tyler B.M."/>
            <person name="Tripathy S."/>
            <person name="Zhang X."/>
            <person name="Dehal P."/>
            <person name="Jiang R.H."/>
            <person name="Aerts A."/>
            <person name="Arredondo F.D."/>
            <person name="Baxter L."/>
            <person name="Bensasson D."/>
            <person name="Beynon J.L."/>
            <person name="Chapman J."/>
            <person name="Damasceno C.M."/>
            <person name="Dorrance A.E."/>
            <person name="Dou D."/>
            <person name="Dickerman A.W."/>
            <person name="Dubchak I.L."/>
            <person name="Garbelotto M."/>
            <person name="Gijzen M."/>
            <person name="Gordon S.G."/>
            <person name="Govers F."/>
            <person name="Grunwald N.J."/>
            <person name="Huang W."/>
            <person name="Ivors K.L."/>
            <person name="Jones R.W."/>
            <person name="Kamoun S."/>
            <person name="Krampis K."/>
            <person name="Lamour K.H."/>
            <person name="Lee M.K."/>
            <person name="McDonald W.H."/>
            <person name="Medina M."/>
            <person name="Meijer H.J."/>
            <person name="Nordberg E.K."/>
            <person name="Maclean D.J."/>
            <person name="Ospina-Giraldo M.D."/>
            <person name="Morris P.F."/>
            <person name="Phuntumart V."/>
            <person name="Putnam N.H."/>
            <person name="Rash S."/>
            <person name="Rose J.K."/>
            <person name="Sakihama Y."/>
            <person name="Salamov A.A."/>
            <person name="Savidor A."/>
            <person name="Scheuring C.F."/>
            <person name="Smith B.M."/>
            <person name="Sobral B.W."/>
            <person name="Terry A."/>
            <person name="Torto-Alalibo T.A."/>
            <person name="Win J."/>
            <person name="Xu Z."/>
            <person name="Zhang H."/>
            <person name="Grigoriev I.V."/>
            <person name="Rokhsar D.S."/>
            <person name="Boore J.L."/>
        </authorList>
    </citation>
    <scope>NUCLEOTIDE SEQUENCE [LARGE SCALE GENOMIC DNA]</scope>
    <source>
        <strain evidence="1 2">P6497</strain>
    </source>
</reference>
<keyword evidence="2" id="KW-1185">Reference proteome</keyword>
<dbReference type="KEGG" id="psoj:PHYSODRAFT_502138"/>
<protein>
    <submittedName>
        <fullName evidence="1">Uncharacterized protein</fullName>
    </submittedName>
</protein>
<dbReference type="GeneID" id="20658061"/>
<evidence type="ECO:0000313" key="2">
    <source>
        <dbReference type="Proteomes" id="UP000002640"/>
    </source>
</evidence>
<name>G4ZIA2_PHYSP</name>
<evidence type="ECO:0000313" key="1">
    <source>
        <dbReference type="EMBL" id="EGZ18739.1"/>
    </source>
</evidence>
<dbReference type="Proteomes" id="UP000002640">
    <property type="component" value="Unassembled WGS sequence"/>
</dbReference>
<dbReference type="RefSeq" id="XP_009527797.1">
    <property type="nucleotide sequence ID" value="XM_009529502.1"/>
</dbReference>
<dbReference type="InParanoid" id="G4ZIA2"/>
<dbReference type="AlphaFoldDB" id="G4ZIA2"/>
<gene>
    <name evidence="1" type="ORF">PHYSODRAFT_502138</name>
</gene>
<feature type="non-terminal residue" evidence="1">
    <location>
        <position position="228"/>
    </location>
</feature>